<evidence type="ECO:0000256" key="3">
    <source>
        <dbReference type="SAM" id="Phobius"/>
    </source>
</evidence>
<dbReference type="EC" id="2.7.7.65" evidence="1"/>
<dbReference type="InterPro" id="IPR043128">
    <property type="entry name" value="Rev_trsase/Diguanyl_cyclase"/>
</dbReference>
<dbReference type="PANTHER" id="PTHR45138">
    <property type="entry name" value="REGULATORY COMPONENTS OF SENSORY TRANSDUCTION SYSTEM"/>
    <property type="match status" value="1"/>
</dbReference>
<keyword evidence="3" id="KW-0812">Transmembrane</keyword>
<dbReference type="SUPFAM" id="SSF55073">
    <property type="entry name" value="Nucleotide cyclase"/>
    <property type="match status" value="1"/>
</dbReference>
<feature type="domain" description="HAMP" evidence="4">
    <location>
        <begin position="171"/>
        <end position="228"/>
    </location>
</feature>
<dbReference type="NCBIfam" id="TIGR00254">
    <property type="entry name" value="GGDEF"/>
    <property type="match status" value="1"/>
</dbReference>
<comment type="caution">
    <text evidence="6">The sequence shown here is derived from an EMBL/GenBank/DDBJ whole genome shotgun (WGS) entry which is preliminary data.</text>
</comment>
<keyword evidence="6" id="KW-0808">Transferase</keyword>
<organism evidence="6 7">
    <name type="scientific">Curvibacter microcysteis</name>
    <dbReference type="NCBI Taxonomy" id="3026419"/>
    <lineage>
        <taxon>Bacteria</taxon>
        <taxon>Pseudomonadati</taxon>
        <taxon>Pseudomonadota</taxon>
        <taxon>Betaproteobacteria</taxon>
        <taxon>Burkholderiales</taxon>
        <taxon>Comamonadaceae</taxon>
        <taxon>Curvibacter</taxon>
    </lineage>
</organism>
<keyword evidence="3" id="KW-0472">Membrane</keyword>
<dbReference type="InterPro" id="IPR003660">
    <property type="entry name" value="HAMP_dom"/>
</dbReference>
<accession>A0ABT5MF36</accession>
<proteinExistence type="predicted"/>
<dbReference type="Proteomes" id="UP001528672">
    <property type="component" value="Unassembled WGS sequence"/>
</dbReference>
<keyword evidence="6" id="KW-0548">Nucleotidyltransferase</keyword>
<dbReference type="InterPro" id="IPR029787">
    <property type="entry name" value="Nucleotide_cyclase"/>
</dbReference>
<dbReference type="PANTHER" id="PTHR45138:SF9">
    <property type="entry name" value="DIGUANYLATE CYCLASE DGCM-RELATED"/>
    <property type="match status" value="1"/>
</dbReference>
<dbReference type="RefSeq" id="WP_273926708.1">
    <property type="nucleotide sequence ID" value="NZ_JAQSIN010000002.1"/>
</dbReference>
<feature type="transmembrane region" description="Helical" evidence="3">
    <location>
        <begin position="148"/>
        <end position="169"/>
    </location>
</feature>
<dbReference type="GO" id="GO:0052621">
    <property type="term" value="F:diguanylate cyclase activity"/>
    <property type="evidence" value="ECO:0007669"/>
    <property type="project" value="UniProtKB-EC"/>
</dbReference>
<evidence type="ECO:0000313" key="6">
    <source>
        <dbReference type="EMBL" id="MDD0815046.1"/>
    </source>
</evidence>
<dbReference type="SMART" id="SM00267">
    <property type="entry name" value="GGDEF"/>
    <property type="match status" value="1"/>
</dbReference>
<dbReference type="EMBL" id="JAQSIO010000003">
    <property type="protein sequence ID" value="MDD0815046.1"/>
    <property type="molecule type" value="Genomic_DNA"/>
</dbReference>
<evidence type="ECO:0000256" key="2">
    <source>
        <dbReference type="ARBA" id="ARBA00034247"/>
    </source>
</evidence>
<feature type="transmembrane region" description="Helical" evidence="3">
    <location>
        <begin position="20"/>
        <end position="39"/>
    </location>
</feature>
<sequence length="414" mass="46467">MFQNRSRFRSIAATLIQRIVWLAGGCLLVMLVLQGWLTFRETQLRMDHALAEIADNSLPMLSVSLWDIEPEVVQRQVNWLASLPEIGRVRVLASTGQTFEAGALAMDLRGEPLRTLEIPAPQGVKPVGRLELWVEPGYQAEQVLHDTLGIVAGYVLFTVLLCLLVGWMLRRDLQRPMQQIARFAAELKPQELSRPLLLERPPRDHQDEIDLVTQGFAQLQSDLRSHIANLDQMVAERTQQLERLIEEVHRLSITDALTGCYNRRVIEERLPAEIERSRRYARPLSVIFVDIDHFKTINDGLGHAAGDSVLRDVGALLLGQLRTPVDWVARYGGEEFLIVLPESDLDHASRAANRLREMIEAQPVHVEGRLVPMTASFGVAQCGPDEGVADLLARADAMLYHAKTEGRNRVSVSG</sequence>
<dbReference type="Gene3D" id="3.30.70.270">
    <property type="match status" value="1"/>
</dbReference>
<dbReference type="PROSITE" id="PS50885">
    <property type="entry name" value="HAMP"/>
    <property type="match status" value="1"/>
</dbReference>
<evidence type="ECO:0000256" key="1">
    <source>
        <dbReference type="ARBA" id="ARBA00012528"/>
    </source>
</evidence>
<protein>
    <recommendedName>
        <fullName evidence="1">diguanylate cyclase</fullName>
        <ecNumber evidence="1">2.7.7.65</ecNumber>
    </recommendedName>
</protein>
<name>A0ABT5MF36_9BURK</name>
<dbReference type="Gene3D" id="6.10.340.10">
    <property type="match status" value="1"/>
</dbReference>
<dbReference type="InterPro" id="IPR050469">
    <property type="entry name" value="Diguanylate_Cyclase"/>
</dbReference>
<feature type="domain" description="GGDEF" evidence="5">
    <location>
        <begin position="282"/>
        <end position="414"/>
    </location>
</feature>
<dbReference type="InterPro" id="IPR000160">
    <property type="entry name" value="GGDEF_dom"/>
</dbReference>
<comment type="catalytic activity">
    <reaction evidence="2">
        <text>2 GTP = 3',3'-c-di-GMP + 2 diphosphate</text>
        <dbReference type="Rhea" id="RHEA:24898"/>
        <dbReference type="ChEBI" id="CHEBI:33019"/>
        <dbReference type="ChEBI" id="CHEBI:37565"/>
        <dbReference type="ChEBI" id="CHEBI:58805"/>
        <dbReference type="EC" id="2.7.7.65"/>
    </reaction>
</comment>
<dbReference type="CDD" id="cd01949">
    <property type="entry name" value="GGDEF"/>
    <property type="match status" value="1"/>
</dbReference>
<keyword evidence="3" id="KW-1133">Transmembrane helix</keyword>
<evidence type="ECO:0000259" key="5">
    <source>
        <dbReference type="PROSITE" id="PS50887"/>
    </source>
</evidence>
<evidence type="ECO:0000259" key="4">
    <source>
        <dbReference type="PROSITE" id="PS50885"/>
    </source>
</evidence>
<reference evidence="6 7" key="1">
    <citation type="submission" date="2023-02" db="EMBL/GenBank/DDBJ databases">
        <title>Bacterial whole genome sequence for Curvibacter sp. HBC28.</title>
        <authorList>
            <person name="Le V."/>
            <person name="Ko S.-R."/>
            <person name="Ahn C.-Y."/>
            <person name="Oh H.-M."/>
        </authorList>
    </citation>
    <scope>NUCLEOTIDE SEQUENCE [LARGE SCALE GENOMIC DNA]</scope>
    <source>
        <strain evidence="6 7">HBC28</strain>
    </source>
</reference>
<gene>
    <name evidence="6" type="ORF">PSQ39_10430</name>
</gene>
<dbReference type="Pfam" id="PF00990">
    <property type="entry name" value="GGDEF"/>
    <property type="match status" value="1"/>
</dbReference>
<dbReference type="PROSITE" id="PS50887">
    <property type="entry name" value="GGDEF"/>
    <property type="match status" value="1"/>
</dbReference>
<keyword evidence="7" id="KW-1185">Reference proteome</keyword>
<evidence type="ECO:0000313" key="7">
    <source>
        <dbReference type="Proteomes" id="UP001528672"/>
    </source>
</evidence>